<dbReference type="Gene3D" id="3.30.2130.30">
    <property type="match status" value="1"/>
</dbReference>
<dbReference type="Proteomes" id="UP001204798">
    <property type="component" value="Unassembled WGS sequence"/>
</dbReference>
<dbReference type="SMART" id="SM00981">
    <property type="entry name" value="THUMP"/>
    <property type="match status" value="1"/>
</dbReference>
<dbReference type="PANTHER" id="PTHR43209">
    <property type="entry name" value="TRNA SULFURTRANSFERASE"/>
    <property type="match status" value="1"/>
</dbReference>
<dbReference type="InterPro" id="IPR025849">
    <property type="entry name" value="MJ0421-like_SPOUT_MTase"/>
</dbReference>
<comment type="caution">
    <text evidence="3">The sequence shown here is derived from an EMBL/GenBank/DDBJ whole genome shotgun (WGS) entry which is preliminary data.</text>
</comment>
<name>A0ABT2ERL4_9BACT</name>
<dbReference type="EMBL" id="JANUCP010000006">
    <property type="protein sequence ID" value="MCS3920613.1"/>
    <property type="molecule type" value="Genomic_DNA"/>
</dbReference>
<evidence type="ECO:0000259" key="2">
    <source>
        <dbReference type="PROSITE" id="PS51165"/>
    </source>
</evidence>
<sequence length="337" mass="37822">MRYIVTTLRGLESVVAEWLRVKLGAEVETFERYSGLLRVEVDADQQAVLDAAYEIDRAVPILAECPANLEAILPAALKVAREILQPGESFAVRCERRGEHPFTSQQVNEQVGAAIKNELGNPVNLDFPDKVVRVEIIDDWCGIGYDFVRYHKYLGKWDARELLHKVCIVQMPYTGEGARRMGIDIGRAAQAFEVKQYIVAPAQPVELGEILPFLEGLREGIQSRYSIQKRAYPFPVRETEVLVYELFQAVRMKRGQPETVLIHTDPLGTPFPKVRDELLKAVKDAKEVVILAGAREGLPVGLMRACDFVVDLMPKVTFATEHVIPVTLSAIANSWVR</sequence>
<evidence type="ECO:0000256" key="1">
    <source>
        <dbReference type="PROSITE-ProRule" id="PRU00529"/>
    </source>
</evidence>
<proteinExistence type="predicted"/>
<dbReference type="PROSITE" id="PS51165">
    <property type="entry name" value="THUMP"/>
    <property type="match status" value="1"/>
</dbReference>
<dbReference type="Pfam" id="PF02926">
    <property type="entry name" value="THUMP"/>
    <property type="match status" value="1"/>
</dbReference>
<organism evidence="3 4">
    <name type="scientific">Candidatus Fervidibacter sacchari</name>
    <dbReference type="NCBI Taxonomy" id="1448929"/>
    <lineage>
        <taxon>Bacteria</taxon>
        <taxon>Candidatus Fervidibacterota</taxon>
        <taxon>Candidatus Fervidibacter</taxon>
    </lineage>
</organism>
<gene>
    <name evidence="3" type="ORF">M2350_003048</name>
</gene>
<accession>A0ABT2ERL4</accession>
<dbReference type="InterPro" id="IPR029028">
    <property type="entry name" value="Alpha/beta_knot_MTases"/>
</dbReference>
<dbReference type="InterPro" id="IPR050102">
    <property type="entry name" value="tRNA_sulfurtransferase_ThiI"/>
</dbReference>
<protein>
    <submittedName>
        <fullName evidence="3">tRNA acetyltransferase TAN1</fullName>
    </submittedName>
</protein>
<feature type="domain" description="THUMP" evidence="2">
    <location>
        <begin position="43"/>
        <end position="147"/>
    </location>
</feature>
<keyword evidence="4" id="KW-1185">Reference proteome</keyword>
<keyword evidence="1" id="KW-0694">RNA-binding</keyword>
<dbReference type="RefSeq" id="WP_259100451.1">
    <property type="nucleotide sequence ID" value="NZ_CP130454.1"/>
</dbReference>
<dbReference type="InterPro" id="IPR004114">
    <property type="entry name" value="THUMP_dom"/>
</dbReference>
<evidence type="ECO:0000313" key="3">
    <source>
        <dbReference type="EMBL" id="MCS3920613.1"/>
    </source>
</evidence>
<reference evidence="3 4" key="1">
    <citation type="submission" date="2022-08" db="EMBL/GenBank/DDBJ databases">
        <title>Bacterial and archaeal communities from various locations to study Microbial Dark Matter (Phase II).</title>
        <authorList>
            <person name="Stepanauskas R."/>
        </authorList>
    </citation>
    <scope>NUCLEOTIDE SEQUENCE [LARGE SCALE GENOMIC DNA]</scope>
    <source>
        <strain evidence="3 4">PD1</strain>
    </source>
</reference>
<dbReference type="SUPFAM" id="SSF75217">
    <property type="entry name" value="alpha/beta knot"/>
    <property type="match status" value="1"/>
</dbReference>
<evidence type="ECO:0000313" key="4">
    <source>
        <dbReference type="Proteomes" id="UP001204798"/>
    </source>
</evidence>
<dbReference type="Pfam" id="PF14419">
    <property type="entry name" value="SPOUT_MTase_2"/>
    <property type="match status" value="1"/>
</dbReference>
<dbReference type="SUPFAM" id="SSF143437">
    <property type="entry name" value="THUMP domain-like"/>
    <property type="match status" value="1"/>
</dbReference>
<dbReference type="PANTHER" id="PTHR43209:SF1">
    <property type="entry name" value="TRNA SULFURTRANSFERASE"/>
    <property type="match status" value="1"/>
</dbReference>